<organism evidence="1 2">
    <name type="scientific">Aspergillus ibericus CBS 121593</name>
    <dbReference type="NCBI Taxonomy" id="1448316"/>
    <lineage>
        <taxon>Eukaryota</taxon>
        <taxon>Fungi</taxon>
        <taxon>Dikarya</taxon>
        <taxon>Ascomycota</taxon>
        <taxon>Pezizomycotina</taxon>
        <taxon>Eurotiomycetes</taxon>
        <taxon>Eurotiomycetidae</taxon>
        <taxon>Eurotiales</taxon>
        <taxon>Aspergillaceae</taxon>
        <taxon>Aspergillus</taxon>
        <taxon>Aspergillus subgen. Circumdati</taxon>
    </lineage>
</organism>
<dbReference type="EMBL" id="KZ824430">
    <property type="protein sequence ID" value="RAL02576.1"/>
    <property type="molecule type" value="Genomic_DNA"/>
</dbReference>
<dbReference type="GeneID" id="37225691"/>
<name>A0A395H499_9EURO</name>
<gene>
    <name evidence="1" type="ORF">BO80DRAFT_433397</name>
</gene>
<dbReference type="AlphaFoldDB" id="A0A395H499"/>
<dbReference type="Proteomes" id="UP000249402">
    <property type="component" value="Unassembled WGS sequence"/>
</dbReference>
<evidence type="ECO:0000313" key="1">
    <source>
        <dbReference type="EMBL" id="RAL02576.1"/>
    </source>
</evidence>
<protein>
    <submittedName>
        <fullName evidence="1">Uncharacterized protein</fullName>
    </submittedName>
</protein>
<proteinExistence type="predicted"/>
<reference evidence="1 2" key="1">
    <citation type="submission" date="2018-02" db="EMBL/GenBank/DDBJ databases">
        <title>The genomes of Aspergillus section Nigri reveals drivers in fungal speciation.</title>
        <authorList>
            <consortium name="DOE Joint Genome Institute"/>
            <person name="Vesth T.C."/>
            <person name="Nybo J."/>
            <person name="Theobald S."/>
            <person name="Brandl J."/>
            <person name="Frisvad J.C."/>
            <person name="Nielsen K.F."/>
            <person name="Lyhne E.K."/>
            <person name="Kogle M.E."/>
            <person name="Kuo A."/>
            <person name="Riley R."/>
            <person name="Clum A."/>
            <person name="Nolan M."/>
            <person name="Lipzen A."/>
            <person name="Salamov A."/>
            <person name="Henrissat B."/>
            <person name="Wiebenga A."/>
            <person name="De vries R.P."/>
            <person name="Grigoriev I.V."/>
            <person name="Mortensen U.H."/>
            <person name="Andersen M.R."/>
            <person name="Baker S.E."/>
        </authorList>
    </citation>
    <scope>NUCLEOTIDE SEQUENCE [LARGE SCALE GENOMIC DNA]</scope>
    <source>
        <strain evidence="1 2">CBS 121593</strain>
    </source>
</reference>
<dbReference type="RefSeq" id="XP_025576903.1">
    <property type="nucleotide sequence ID" value="XM_025720826.1"/>
</dbReference>
<sequence>MDEPNIWPRSRIISLKQRTEPLTPLIRSRFRTFADHNIDVIYTAQTPEYIRIRVCFSEMDVQSEIHTMGLGGILLPEYRVLGVLVTALKRLQNKHRIMWYANDEPGVCRFEMLFLFYPCTACVGSEFEYLFLELQYLIDEQWRRVFQKLPDLRFPYFYGVCDGVQLFDYLELERAGQESVE</sequence>
<accession>A0A395H499</accession>
<dbReference type="VEuPathDB" id="FungiDB:BO80DRAFT_433397"/>
<evidence type="ECO:0000313" key="2">
    <source>
        <dbReference type="Proteomes" id="UP000249402"/>
    </source>
</evidence>
<keyword evidence="2" id="KW-1185">Reference proteome</keyword>